<accession>A0A0L0P921</accession>
<evidence type="ECO:0000313" key="3">
    <source>
        <dbReference type="Proteomes" id="UP000037122"/>
    </source>
</evidence>
<dbReference type="VEuPathDB" id="FungiDB:QG37_00087"/>
<dbReference type="EMBL" id="LGST01000002">
    <property type="protein sequence ID" value="KNE02715.1"/>
    <property type="molecule type" value="Genomic_DNA"/>
</dbReference>
<gene>
    <name evidence="2" type="ORF">QG37_00087</name>
</gene>
<dbReference type="AlphaFoldDB" id="A0A0L0P921"/>
<dbReference type="Proteomes" id="UP000037122">
    <property type="component" value="Unassembled WGS sequence"/>
</dbReference>
<reference evidence="3" key="1">
    <citation type="journal article" date="2015" name="BMC Genomics">
        <title>Draft genome of a commonly misdiagnosed multidrug resistant pathogen Candida auris.</title>
        <authorList>
            <person name="Chatterjee S."/>
            <person name="Alampalli S.V."/>
            <person name="Nageshan R.K."/>
            <person name="Chettiar S.T."/>
            <person name="Joshi S."/>
            <person name="Tatu U.S."/>
        </authorList>
    </citation>
    <scope>NUCLEOTIDE SEQUENCE [LARGE SCALE GENOMIC DNA]</scope>
    <source>
        <strain evidence="3">6684</strain>
    </source>
</reference>
<evidence type="ECO:0000313" key="2">
    <source>
        <dbReference type="EMBL" id="KNE02715.1"/>
    </source>
</evidence>
<feature type="region of interest" description="Disordered" evidence="1">
    <location>
        <begin position="21"/>
        <end position="47"/>
    </location>
</feature>
<feature type="compositionally biased region" description="Basic and acidic residues" evidence="1">
    <location>
        <begin position="28"/>
        <end position="39"/>
    </location>
</feature>
<evidence type="ECO:0000256" key="1">
    <source>
        <dbReference type="SAM" id="MobiDB-lite"/>
    </source>
</evidence>
<sequence>MQRISRLEMKVAKIQKVVGKGSPQRWAEGTERNGAEKVSVKRTHKRR</sequence>
<organism evidence="2 3">
    <name type="scientific">Candidozyma auris</name>
    <name type="common">Yeast</name>
    <name type="synonym">Candida auris</name>
    <dbReference type="NCBI Taxonomy" id="498019"/>
    <lineage>
        <taxon>Eukaryota</taxon>
        <taxon>Fungi</taxon>
        <taxon>Dikarya</taxon>
        <taxon>Ascomycota</taxon>
        <taxon>Saccharomycotina</taxon>
        <taxon>Pichiomycetes</taxon>
        <taxon>Metschnikowiaceae</taxon>
        <taxon>Candidozyma</taxon>
    </lineage>
</organism>
<protein>
    <submittedName>
        <fullName evidence="2">Uncharacterized protein</fullName>
    </submittedName>
</protein>
<name>A0A0L0P921_CANAR</name>
<proteinExistence type="predicted"/>
<comment type="caution">
    <text evidence="2">The sequence shown here is derived from an EMBL/GenBank/DDBJ whole genome shotgun (WGS) entry which is preliminary data.</text>
</comment>